<dbReference type="GeneID" id="78478803"/>
<sequence>MKTEQTPEGRAMDSREFMRMNRNAIAVLNLPRMLALILKKCCPERFAGSLATIEDRMRRELRSEKTGTDEHSRNHLRSDLANSENENARTGLMRFDSIVLIVTEVAPNAFLVNVEVQNELRSYLWFAGRVYGPMSRKRTLILESRQILPILRKISSASSLDSGAHYPLDPFLLPSSKESISDSSWLKAHQSTRG</sequence>
<keyword evidence="3" id="KW-1185">Reference proteome</keyword>
<gene>
    <name evidence="2" type="ORF">AALO17_22370</name>
</gene>
<evidence type="ECO:0000313" key="3">
    <source>
        <dbReference type="Proteomes" id="UP000069771"/>
    </source>
</evidence>
<dbReference type="KEGG" id="fro:AALO17_22370"/>
<organism evidence="2 3">
    <name type="scientific">Faecalibaculum rodentium</name>
    <dbReference type="NCBI Taxonomy" id="1702221"/>
    <lineage>
        <taxon>Bacteria</taxon>
        <taxon>Bacillati</taxon>
        <taxon>Bacillota</taxon>
        <taxon>Erysipelotrichia</taxon>
        <taxon>Erysipelotrichales</taxon>
        <taxon>Erysipelotrichaceae</taxon>
        <taxon>Faecalibaculum</taxon>
    </lineage>
</organism>
<dbReference type="RefSeq" id="WP_067558926.1">
    <property type="nucleotide sequence ID" value="NZ_CP011391.1"/>
</dbReference>
<dbReference type="EMBL" id="CP011391">
    <property type="protein sequence ID" value="AMK55371.1"/>
    <property type="molecule type" value="Genomic_DNA"/>
</dbReference>
<proteinExistence type="predicted"/>
<dbReference type="AlphaFoldDB" id="A0A140DXJ4"/>
<feature type="region of interest" description="Disordered" evidence="1">
    <location>
        <begin position="62"/>
        <end position="82"/>
    </location>
</feature>
<name>A0A140DXJ4_9FIRM</name>
<evidence type="ECO:0000313" key="2">
    <source>
        <dbReference type="EMBL" id="AMK55371.1"/>
    </source>
</evidence>
<reference evidence="2 3" key="1">
    <citation type="journal article" date="2016" name="Gut Pathog.">
        <title>Whole genome sequencing of "Faecalibaculum rodentium" ALO17, isolated from C57BL/6J laboratory mouse feces.</title>
        <authorList>
            <person name="Lim S."/>
            <person name="Chang D.H."/>
            <person name="Ahn S."/>
            <person name="Kim B.C."/>
        </authorList>
    </citation>
    <scope>NUCLEOTIDE SEQUENCE [LARGE SCALE GENOMIC DNA]</scope>
    <source>
        <strain evidence="2 3">Alo17</strain>
    </source>
</reference>
<accession>A0A140DXJ4</accession>
<feature type="compositionally biased region" description="Basic and acidic residues" evidence="1">
    <location>
        <begin position="62"/>
        <end position="78"/>
    </location>
</feature>
<evidence type="ECO:0000256" key="1">
    <source>
        <dbReference type="SAM" id="MobiDB-lite"/>
    </source>
</evidence>
<protein>
    <submittedName>
        <fullName evidence="2">Uncharacterized protein</fullName>
    </submittedName>
</protein>
<dbReference type="Proteomes" id="UP000069771">
    <property type="component" value="Chromosome"/>
</dbReference>